<comment type="similarity">
    <text evidence="2">Belongs to the mab-21 family.</text>
</comment>
<keyword evidence="3" id="KW-0808">Transferase</keyword>
<feature type="domain" description="Mab-21-like HhH/H2TH-like" evidence="7">
    <location>
        <begin position="278"/>
        <end position="371"/>
    </location>
</feature>
<comment type="cofactor">
    <cofactor evidence="1">
        <name>Mg(2+)</name>
        <dbReference type="ChEBI" id="CHEBI:18420"/>
    </cofactor>
</comment>
<protein>
    <submittedName>
        <fullName evidence="9">Uncharacterized protein LOC111102439</fullName>
    </submittedName>
</protein>
<dbReference type="Proteomes" id="UP000694844">
    <property type="component" value="Chromosome 1"/>
</dbReference>
<keyword evidence="4" id="KW-0548">Nucleotidyltransferase</keyword>
<dbReference type="GO" id="GO:0046872">
    <property type="term" value="F:metal ion binding"/>
    <property type="evidence" value="ECO:0007669"/>
    <property type="project" value="UniProtKB-KW"/>
</dbReference>
<evidence type="ECO:0000256" key="1">
    <source>
        <dbReference type="ARBA" id="ARBA00001946"/>
    </source>
</evidence>
<dbReference type="KEGG" id="cvn:111102439"/>
<dbReference type="PANTHER" id="PTHR10656:SF42">
    <property type="entry name" value="CYCLIC GMP-AMP SYNTHASE-LIKE PROTEIN-RELATED"/>
    <property type="match status" value="1"/>
</dbReference>
<keyword evidence="5" id="KW-0479">Metal-binding</keyword>
<evidence type="ECO:0000256" key="3">
    <source>
        <dbReference type="ARBA" id="ARBA00022679"/>
    </source>
</evidence>
<evidence type="ECO:0000259" key="7">
    <source>
        <dbReference type="Pfam" id="PF20266"/>
    </source>
</evidence>
<accession>A0A8B8AI93</accession>
<dbReference type="RefSeq" id="XP_022290895.1">
    <property type="nucleotide sequence ID" value="XM_022435187.1"/>
</dbReference>
<dbReference type="InterPro" id="IPR024810">
    <property type="entry name" value="MAB21L/cGLR"/>
</dbReference>
<dbReference type="Pfam" id="PF20266">
    <property type="entry name" value="Mab-21_C"/>
    <property type="match status" value="1"/>
</dbReference>
<reference evidence="8" key="1">
    <citation type="submission" date="2024-06" db="UniProtKB">
        <authorList>
            <consortium name="RefSeq"/>
        </authorList>
    </citation>
    <scope>NUCLEOTIDE SEQUENCE [LARGE SCALE GENOMIC DNA]</scope>
</reference>
<evidence type="ECO:0000256" key="4">
    <source>
        <dbReference type="ARBA" id="ARBA00022695"/>
    </source>
</evidence>
<dbReference type="GeneID" id="111102439"/>
<name>A0A8B8AI93_CRAVI</name>
<organism evidence="8 9">
    <name type="scientific">Crassostrea virginica</name>
    <name type="common">Eastern oyster</name>
    <dbReference type="NCBI Taxonomy" id="6565"/>
    <lineage>
        <taxon>Eukaryota</taxon>
        <taxon>Metazoa</taxon>
        <taxon>Spiralia</taxon>
        <taxon>Lophotrochozoa</taxon>
        <taxon>Mollusca</taxon>
        <taxon>Bivalvia</taxon>
        <taxon>Autobranchia</taxon>
        <taxon>Pteriomorphia</taxon>
        <taxon>Ostreida</taxon>
        <taxon>Ostreoidea</taxon>
        <taxon>Ostreidae</taxon>
        <taxon>Crassostrea</taxon>
    </lineage>
</organism>
<reference evidence="9" key="2">
    <citation type="submission" date="2025-08" db="UniProtKB">
        <authorList>
            <consortium name="RefSeq"/>
        </authorList>
    </citation>
    <scope>IDENTIFICATION</scope>
    <source>
        <tissue evidence="9">Whole sample</tissue>
    </source>
</reference>
<keyword evidence="6" id="KW-0460">Magnesium</keyword>
<dbReference type="SMART" id="SM01265">
    <property type="entry name" value="Mab-21"/>
    <property type="match status" value="1"/>
</dbReference>
<sequence>MRLRSLTDEGDYDYLIISGISIPKDALEHRSDFPCFVHIRTDKVNTFVFDEDLKVDGKYLHSKVLKELDKRAFEITSGLLPVLVAPVASQSYIGLNQNINPGTSQVNYFGANLNGDFELAVRSTDLSSTVKGHLCNLSGILEGVNSENTMMPSLFRMLGTLIQAAVLSENISPPSPKKVCRRDSVGSTLRFDYKSSKDFIAAFSIDGTLQCMDEWKRNMMNRKKAFWPKEDTIDKIHASEVYVVAKPAIVSPDPTRDFCFGFNQAERLLAESLSPDQRMCMLLLKSLQKGFLGEYSDVLTTFHWSTAFYHKCEEIDPVLFHCETVLQALGYVLSYMCECLRRRYLKHYFVESNLIAHISPDKADKIAAKIKQILRDPESALPVYFEKGVCTRNMTVSDEDLLKRSEEPDAGCQVTKVLELWVQLQKAASAEDSKLTRALLDTFLLILQKEMGFLENESLSKEGIVNSLVTQGVRYVASTICSFLAETSSK</sequence>
<evidence type="ECO:0000256" key="6">
    <source>
        <dbReference type="ARBA" id="ARBA00022842"/>
    </source>
</evidence>
<proteinExistence type="inferred from homology"/>
<dbReference type="PANTHER" id="PTHR10656">
    <property type="entry name" value="CELL FATE DETERMINING PROTEIN MAB21-RELATED"/>
    <property type="match status" value="1"/>
</dbReference>
<dbReference type="InterPro" id="IPR046906">
    <property type="entry name" value="Mab-21_HhH/H2TH-like"/>
</dbReference>
<evidence type="ECO:0000313" key="9">
    <source>
        <dbReference type="RefSeq" id="XP_022290895.1"/>
    </source>
</evidence>
<evidence type="ECO:0000256" key="2">
    <source>
        <dbReference type="ARBA" id="ARBA00008307"/>
    </source>
</evidence>
<gene>
    <name evidence="9" type="primary">LOC111102439</name>
</gene>
<keyword evidence="8" id="KW-1185">Reference proteome</keyword>
<dbReference type="OrthoDB" id="6088492at2759"/>
<dbReference type="GO" id="GO:0016779">
    <property type="term" value="F:nucleotidyltransferase activity"/>
    <property type="evidence" value="ECO:0007669"/>
    <property type="project" value="UniProtKB-KW"/>
</dbReference>
<evidence type="ECO:0000256" key="5">
    <source>
        <dbReference type="ARBA" id="ARBA00022723"/>
    </source>
</evidence>
<dbReference type="Gene3D" id="1.10.1410.40">
    <property type="match status" value="1"/>
</dbReference>
<evidence type="ECO:0000313" key="8">
    <source>
        <dbReference type="Proteomes" id="UP000694844"/>
    </source>
</evidence>
<dbReference type="AlphaFoldDB" id="A0A8B8AI93"/>